<accession>A0A066XJM6</accession>
<keyword evidence="3" id="KW-1185">Reference proteome</keyword>
<evidence type="ECO:0000256" key="1">
    <source>
        <dbReference type="SAM" id="MobiDB-lite"/>
    </source>
</evidence>
<comment type="caution">
    <text evidence="2">The sequence shown here is derived from an EMBL/GenBank/DDBJ whole genome shotgun (WGS) entry which is preliminary data.</text>
</comment>
<protein>
    <submittedName>
        <fullName evidence="2">Uncharacterized protein</fullName>
    </submittedName>
</protein>
<dbReference type="HOGENOM" id="CLU_1660643_0_0_1"/>
<sequence>MLVPATGFRLRTLQSKRRDMEGWETPVIFKLMHEDIITVRFSNANHIGWGLVGGPLKVTGPCIPTVKPSISSVPFCCERPITAGENTDAAVSPVGAPVDELTADEPLVVATPENDRQGSVSVDNDSDNDEDDNDEEDDEEDSDDSQPPAKRKLSQKRRR</sequence>
<dbReference type="AlphaFoldDB" id="A0A066XJM6"/>
<organism evidence="2 3">
    <name type="scientific">Colletotrichum sublineola</name>
    <name type="common">Sorghum anthracnose fungus</name>
    <dbReference type="NCBI Taxonomy" id="1173701"/>
    <lineage>
        <taxon>Eukaryota</taxon>
        <taxon>Fungi</taxon>
        <taxon>Dikarya</taxon>
        <taxon>Ascomycota</taxon>
        <taxon>Pezizomycotina</taxon>
        <taxon>Sordariomycetes</taxon>
        <taxon>Hypocreomycetidae</taxon>
        <taxon>Glomerellales</taxon>
        <taxon>Glomerellaceae</taxon>
        <taxon>Colletotrichum</taxon>
        <taxon>Colletotrichum graminicola species complex</taxon>
    </lineage>
</organism>
<reference evidence="3" key="1">
    <citation type="journal article" date="2014" name="Genome Announc.">
        <title>Draft genome sequence of Colletotrichum sublineola, a destructive pathogen of cultivated sorghum.</title>
        <authorList>
            <person name="Baroncelli R."/>
            <person name="Sanz-Martin J.M."/>
            <person name="Rech G.E."/>
            <person name="Sukno S.A."/>
            <person name="Thon M.R."/>
        </authorList>
    </citation>
    <scope>NUCLEOTIDE SEQUENCE [LARGE SCALE GENOMIC DNA]</scope>
    <source>
        <strain evidence="3">TX430BB</strain>
    </source>
</reference>
<feature type="region of interest" description="Disordered" evidence="1">
    <location>
        <begin position="85"/>
        <end position="159"/>
    </location>
</feature>
<feature type="compositionally biased region" description="Basic residues" evidence="1">
    <location>
        <begin position="149"/>
        <end position="159"/>
    </location>
</feature>
<proteinExistence type="predicted"/>
<dbReference type="EMBL" id="JMSE01000964">
    <property type="protein sequence ID" value="KDN66180.1"/>
    <property type="molecule type" value="Genomic_DNA"/>
</dbReference>
<name>A0A066XJM6_COLSU</name>
<evidence type="ECO:0000313" key="2">
    <source>
        <dbReference type="EMBL" id="KDN66180.1"/>
    </source>
</evidence>
<feature type="compositionally biased region" description="Acidic residues" evidence="1">
    <location>
        <begin position="124"/>
        <end position="144"/>
    </location>
</feature>
<evidence type="ECO:0000313" key="3">
    <source>
        <dbReference type="Proteomes" id="UP000027238"/>
    </source>
</evidence>
<gene>
    <name evidence="2" type="ORF">CSUB01_04721</name>
</gene>
<dbReference type="Proteomes" id="UP000027238">
    <property type="component" value="Unassembled WGS sequence"/>
</dbReference>